<keyword evidence="2" id="KW-1185">Reference proteome</keyword>
<evidence type="ECO:0000313" key="1">
    <source>
        <dbReference type="EMBL" id="KAK6803375.1"/>
    </source>
</evidence>
<proteinExistence type="predicted"/>
<evidence type="ECO:0000313" key="2">
    <source>
        <dbReference type="Proteomes" id="UP001371456"/>
    </source>
</evidence>
<comment type="caution">
    <text evidence="1">The sequence shown here is derived from an EMBL/GenBank/DDBJ whole genome shotgun (WGS) entry which is preliminary data.</text>
</comment>
<sequence>MQLQDNKGSDEMNTTRELACTNDSQSQNKLVHIAFKYTRVDRALEEKTKEELEKKLRNKELDLMFEGTVTLQMQILMIPKNSFMKKLLTYWKSTRKNSLLWSTEGKVQQKCYDPN</sequence>
<name>A0AAN8UBD7_SOLBU</name>
<accession>A0AAN8UBD7</accession>
<dbReference type="AlphaFoldDB" id="A0AAN8UBD7"/>
<reference evidence="1 2" key="1">
    <citation type="submission" date="2024-02" db="EMBL/GenBank/DDBJ databases">
        <title>de novo genome assembly of Solanum bulbocastanum strain 11H21.</title>
        <authorList>
            <person name="Hosaka A.J."/>
        </authorList>
    </citation>
    <scope>NUCLEOTIDE SEQUENCE [LARGE SCALE GENOMIC DNA]</scope>
    <source>
        <tissue evidence="1">Young leaves</tissue>
    </source>
</reference>
<gene>
    <name evidence="1" type="ORF">RDI58_001159</name>
</gene>
<dbReference type="Proteomes" id="UP001371456">
    <property type="component" value="Unassembled WGS sequence"/>
</dbReference>
<dbReference type="EMBL" id="JBANQN010000001">
    <property type="protein sequence ID" value="KAK6803375.1"/>
    <property type="molecule type" value="Genomic_DNA"/>
</dbReference>
<organism evidence="1 2">
    <name type="scientific">Solanum bulbocastanum</name>
    <name type="common">Wild potato</name>
    <dbReference type="NCBI Taxonomy" id="147425"/>
    <lineage>
        <taxon>Eukaryota</taxon>
        <taxon>Viridiplantae</taxon>
        <taxon>Streptophyta</taxon>
        <taxon>Embryophyta</taxon>
        <taxon>Tracheophyta</taxon>
        <taxon>Spermatophyta</taxon>
        <taxon>Magnoliopsida</taxon>
        <taxon>eudicotyledons</taxon>
        <taxon>Gunneridae</taxon>
        <taxon>Pentapetalae</taxon>
        <taxon>asterids</taxon>
        <taxon>lamiids</taxon>
        <taxon>Solanales</taxon>
        <taxon>Solanaceae</taxon>
        <taxon>Solanoideae</taxon>
        <taxon>Solaneae</taxon>
        <taxon>Solanum</taxon>
    </lineage>
</organism>
<protein>
    <submittedName>
        <fullName evidence="1">Uncharacterized protein</fullName>
    </submittedName>
</protein>